<dbReference type="Proteomes" id="UP000192578">
    <property type="component" value="Unassembled WGS sequence"/>
</dbReference>
<protein>
    <submittedName>
        <fullName evidence="2">Uncharacterized protein</fullName>
    </submittedName>
</protein>
<evidence type="ECO:0000313" key="2">
    <source>
        <dbReference type="EMBL" id="OQV24715.1"/>
    </source>
</evidence>
<dbReference type="EMBL" id="MTYJ01000005">
    <property type="protein sequence ID" value="OQV24715.1"/>
    <property type="molecule type" value="Genomic_DNA"/>
</dbReference>
<keyword evidence="1" id="KW-0732">Signal</keyword>
<sequence length="161" mass="17632">MSSSTAIIFILLGSFLIVGTSLEAVVCAPEINLPSTPDGIICIGNRENPSPSHNFILFEKADEELTFLGTESRNGSFIDLRPYVTWVLSMSCVCEMKPGCKKLPPHMRGILPPSNATRVECSREKPNGEVQFFCGHNGAVDDDGALTILTILPDRTETLWY</sequence>
<name>A0A1W0XB16_HYPEX</name>
<feature type="signal peptide" evidence="1">
    <location>
        <begin position="1"/>
        <end position="21"/>
    </location>
</feature>
<accession>A0A1W0XB16</accession>
<comment type="caution">
    <text evidence="2">The sequence shown here is derived from an EMBL/GenBank/DDBJ whole genome shotgun (WGS) entry which is preliminary data.</text>
</comment>
<reference evidence="3" key="1">
    <citation type="submission" date="2017-01" db="EMBL/GenBank/DDBJ databases">
        <title>Comparative genomics of anhydrobiosis in the tardigrade Hypsibius dujardini.</title>
        <authorList>
            <person name="Yoshida Y."/>
            <person name="Koutsovoulos G."/>
            <person name="Laetsch D."/>
            <person name="Stevens L."/>
            <person name="Kumar S."/>
            <person name="Horikawa D."/>
            <person name="Ishino K."/>
            <person name="Komine S."/>
            <person name="Tomita M."/>
            <person name="Blaxter M."/>
            <person name="Arakawa K."/>
        </authorList>
    </citation>
    <scope>NUCLEOTIDE SEQUENCE [LARGE SCALE GENOMIC DNA]</scope>
    <source>
        <strain evidence="3">Z151</strain>
    </source>
</reference>
<organism evidence="2 3">
    <name type="scientific">Hypsibius exemplaris</name>
    <name type="common">Freshwater tardigrade</name>
    <dbReference type="NCBI Taxonomy" id="2072580"/>
    <lineage>
        <taxon>Eukaryota</taxon>
        <taxon>Metazoa</taxon>
        <taxon>Ecdysozoa</taxon>
        <taxon>Tardigrada</taxon>
        <taxon>Eutardigrada</taxon>
        <taxon>Parachela</taxon>
        <taxon>Hypsibioidea</taxon>
        <taxon>Hypsibiidae</taxon>
        <taxon>Hypsibius</taxon>
    </lineage>
</organism>
<feature type="chain" id="PRO_5012348115" evidence="1">
    <location>
        <begin position="22"/>
        <end position="161"/>
    </location>
</feature>
<gene>
    <name evidence="2" type="ORF">BV898_01307</name>
</gene>
<dbReference type="AlphaFoldDB" id="A0A1W0XB16"/>
<proteinExistence type="predicted"/>
<keyword evidence="3" id="KW-1185">Reference proteome</keyword>
<evidence type="ECO:0000256" key="1">
    <source>
        <dbReference type="SAM" id="SignalP"/>
    </source>
</evidence>
<evidence type="ECO:0000313" key="3">
    <source>
        <dbReference type="Proteomes" id="UP000192578"/>
    </source>
</evidence>